<dbReference type="GO" id="GO:0009381">
    <property type="term" value="F:excinuclease ABC activity"/>
    <property type="evidence" value="ECO:0007669"/>
    <property type="project" value="InterPro"/>
</dbReference>
<evidence type="ECO:0000256" key="1">
    <source>
        <dbReference type="ARBA" id="ARBA00023236"/>
    </source>
</evidence>
<dbReference type="Pfam" id="PF08459">
    <property type="entry name" value="UvrC_RNaseH_dom"/>
    <property type="match status" value="1"/>
</dbReference>
<keyword evidence="1" id="KW-0742">SOS response</keyword>
<sequence>MEDYFFKITGKKVSLTVPQKGGKKDLLELLRQNLEINAKVGNAVLYELQNNLNLPQLPKVIEMFDISHTGGTEIVASMVQFTNGQSNKSNYRKFKMKTVKDNDDFASMREVVFRRYSGLLKDKKPLPDLIIVDGGRGQLSSALSVLRDLGVTTPLIALAKKEEEIYTVGRRFPVRLKKTSESLKLIQRVRDEAHRFAITFHRQRRSKKLLKKLQN</sequence>
<dbReference type="GO" id="GO:0009432">
    <property type="term" value="P:SOS response"/>
    <property type="evidence" value="ECO:0007669"/>
    <property type="project" value="UniProtKB-KW"/>
</dbReference>
<dbReference type="PANTHER" id="PTHR30562">
    <property type="entry name" value="UVRC/OXIDOREDUCTASE"/>
    <property type="match status" value="1"/>
</dbReference>
<evidence type="ECO:0000313" key="4">
    <source>
        <dbReference type="Proteomes" id="UP000228614"/>
    </source>
</evidence>
<dbReference type="Proteomes" id="UP000228614">
    <property type="component" value="Unassembled WGS sequence"/>
</dbReference>
<evidence type="ECO:0000259" key="2">
    <source>
        <dbReference type="PROSITE" id="PS50165"/>
    </source>
</evidence>
<protein>
    <recommendedName>
        <fullName evidence="2">UvrC family homology region profile domain-containing protein</fullName>
    </recommendedName>
</protein>
<name>A0A2H0V7P8_9BACT</name>
<dbReference type="Gene3D" id="3.30.420.340">
    <property type="entry name" value="UvrC, RNAse H endonuclease domain"/>
    <property type="match status" value="1"/>
</dbReference>
<reference evidence="4" key="1">
    <citation type="submission" date="2017-09" db="EMBL/GenBank/DDBJ databases">
        <title>Depth-based differentiation of microbial function through sediment-hosted aquifers and enrichment of novel symbionts in the deep terrestrial subsurface.</title>
        <authorList>
            <person name="Probst A.J."/>
            <person name="Ladd B."/>
            <person name="Jarett J.K."/>
            <person name="Geller-Mcgrath D.E."/>
            <person name="Sieber C.M.K."/>
            <person name="Emerson J.B."/>
            <person name="Anantharaman K."/>
            <person name="Thomas B.C."/>
            <person name="Malmstrom R."/>
            <person name="Stieglmeier M."/>
            <person name="Klingl A."/>
            <person name="Woyke T."/>
            <person name="Ryan C.M."/>
            <person name="Banfield J.F."/>
        </authorList>
    </citation>
    <scope>NUCLEOTIDE SEQUENCE [LARGE SCALE GENOMIC DNA]</scope>
</reference>
<evidence type="ECO:0000313" key="3">
    <source>
        <dbReference type="EMBL" id="PIR95126.1"/>
    </source>
</evidence>
<keyword evidence="1" id="KW-0227">DNA damage</keyword>
<feature type="domain" description="UvrC family homology region profile" evidence="2">
    <location>
        <begin position="1"/>
        <end position="146"/>
    </location>
</feature>
<dbReference type="InterPro" id="IPR001162">
    <property type="entry name" value="UvrC_RNase_H_dom"/>
</dbReference>
<dbReference type="PANTHER" id="PTHR30562:SF1">
    <property type="entry name" value="UVRABC SYSTEM PROTEIN C"/>
    <property type="match status" value="1"/>
</dbReference>
<dbReference type="AlphaFoldDB" id="A0A2H0V7P8"/>
<dbReference type="GO" id="GO:0009380">
    <property type="term" value="C:excinuclease repair complex"/>
    <property type="evidence" value="ECO:0007669"/>
    <property type="project" value="TreeGrafter"/>
</dbReference>
<proteinExistence type="predicted"/>
<dbReference type="SUPFAM" id="SSF47781">
    <property type="entry name" value="RuvA domain 2-like"/>
    <property type="match status" value="1"/>
</dbReference>
<dbReference type="EMBL" id="PFAN01000023">
    <property type="protein sequence ID" value="PIR95126.1"/>
    <property type="molecule type" value="Genomic_DNA"/>
</dbReference>
<gene>
    <name evidence="3" type="ORF">COT95_00385</name>
</gene>
<dbReference type="InterPro" id="IPR038476">
    <property type="entry name" value="UvrC_RNase_H_dom_sf"/>
</dbReference>
<dbReference type="PROSITE" id="PS50165">
    <property type="entry name" value="UVRC"/>
    <property type="match status" value="1"/>
</dbReference>
<dbReference type="InterPro" id="IPR010994">
    <property type="entry name" value="RuvA_2-like"/>
</dbReference>
<organism evidence="3 4">
    <name type="scientific">Candidatus Falkowbacteria bacterium CG10_big_fil_rev_8_21_14_0_10_37_6</name>
    <dbReference type="NCBI Taxonomy" id="1974563"/>
    <lineage>
        <taxon>Bacteria</taxon>
        <taxon>Candidatus Falkowiibacteriota</taxon>
    </lineage>
</organism>
<comment type="caution">
    <text evidence="3">The sequence shown here is derived from an EMBL/GenBank/DDBJ whole genome shotgun (WGS) entry which is preliminary data.</text>
</comment>
<dbReference type="InterPro" id="IPR050066">
    <property type="entry name" value="UvrABC_protein_C"/>
</dbReference>
<dbReference type="FunFam" id="3.30.420.340:FF:000001">
    <property type="entry name" value="UvrABC system protein C"/>
    <property type="match status" value="1"/>
</dbReference>
<accession>A0A2H0V7P8</accession>